<accession>A0A6B2KYT2</accession>
<dbReference type="Gene3D" id="1.10.287.1060">
    <property type="entry name" value="ESAT-6-like"/>
    <property type="match status" value="1"/>
</dbReference>
<dbReference type="InterPro" id="IPR013167">
    <property type="entry name" value="COG4_M"/>
</dbReference>
<protein>
    <recommendedName>
        <fullName evidence="3">Conserved oligomeric Golgi complex subunit 4</fullName>
    </recommendedName>
    <alternativeName>
        <fullName evidence="8">Component of oligomeric Golgi complex 4</fullName>
    </alternativeName>
</protein>
<name>A0A6B2KYT2_9EUKA</name>
<dbReference type="Pfam" id="PF08318">
    <property type="entry name" value="COG4_m"/>
    <property type="match status" value="1"/>
</dbReference>
<organism evidence="10">
    <name type="scientific">Arcella intermedia</name>
    <dbReference type="NCBI Taxonomy" id="1963864"/>
    <lineage>
        <taxon>Eukaryota</taxon>
        <taxon>Amoebozoa</taxon>
        <taxon>Tubulinea</taxon>
        <taxon>Elardia</taxon>
        <taxon>Arcellinida</taxon>
        <taxon>Sphaerothecina</taxon>
        <taxon>Arcellidae</taxon>
        <taxon>Arcella</taxon>
    </lineage>
</organism>
<proteinExistence type="inferred from homology"/>
<dbReference type="GO" id="GO:0015031">
    <property type="term" value="P:protein transport"/>
    <property type="evidence" value="ECO:0007669"/>
    <property type="project" value="UniProtKB-KW"/>
</dbReference>
<comment type="similarity">
    <text evidence="2">Belongs to the COG4 family.</text>
</comment>
<evidence type="ECO:0000313" key="10">
    <source>
        <dbReference type="EMBL" id="NDV29900.1"/>
    </source>
</evidence>
<dbReference type="InterPro" id="IPR048682">
    <property type="entry name" value="COG4"/>
</dbReference>
<dbReference type="AlphaFoldDB" id="A0A6B2KYT2"/>
<dbReference type="InterPro" id="IPR048680">
    <property type="entry name" value="COG4_N"/>
</dbReference>
<dbReference type="Pfam" id="PF20662">
    <property type="entry name" value="COG4_C"/>
    <property type="match status" value="1"/>
</dbReference>
<dbReference type="GO" id="GO:0000139">
    <property type="term" value="C:Golgi membrane"/>
    <property type="evidence" value="ECO:0007669"/>
    <property type="project" value="UniProtKB-SubCell"/>
</dbReference>
<evidence type="ECO:0000256" key="6">
    <source>
        <dbReference type="ARBA" id="ARBA00023034"/>
    </source>
</evidence>
<keyword evidence="5" id="KW-0653">Protein transport</keyword>
<keyword evidence="4" id="KW-0813">Transport</keyword>
<dbReference type="PANTHER" id="PTHR24016">
    <property type="entry name" value="CONSERVED OLIGOMERIC GOLGI COMPLEX SUBUNIT 4"/>
    <property type="match status" value="1"/>
</dbReference>
<evidence type="ECO:0000256" key="2">
    <source>
        <dbReference type="ARBA" id="ARBA00009215"/>
    </source>
</evidence>
<dbReference type="InterPro" id="IPR048684">
    <property type="entry name" value="COG4_C"/>
</dbReference>
<dbReference type="Gene3D" id="1.20.58.1970">
    <property type="match status" value="1"/>
</dbReference>
<evidence type="ECO:0000256" key="8">
    <source>
        <dbReference type="ARBA" id="ARBA00031340"/>
    </source>
</evidence>
<reference evidence="10" key="1">
    <citation type="journal article" date="2020" name="J. Eukaryot. Microbiol.">
        <title>De novo Sequencing, Assembly and Annotation of the Transcriptome for the Free-Living Testate Amoeba Arcella intermedia.</title>
        <authorList>
            <person name="Ribeiro G.M."/>
            <person name="Porfirio-Sousa A.L."/>
            <person name="Maurer-Alcala X.X."/>
            <person name="Katz L.A."/>
            <person name="Lahr D.J.G."/>
        </authorList>
    </citation>
    <scope>NUCLEOTIDE SEQUENCE</scope>
</reference>
<sequence>MNHIVEEESKHLDKQIKEILTDKHALQQQFLLIDQLSSRIDPILASTLELSSEIEETSILADTISGKVRRIDKIRDRVKQAKDHIQDILDIKECADGVQNALFKEDYAAAAHFIERYLKINPELIDADSKMILSKANETLITLLNKNIEVALKSGNQNEMLKYCKMYFPLGKSKLAVIKYGEFLCLSVDTIIDTLKKDLGDSKNKITDEKINYAVALAKLLRDIEILLKDQRPIIDENFGVFGMVAILQAVQLKTEHHCLPLLKQFQVEWKLQQYNNQIRAFEKASSSLSIKRVDNKNELSDLPLLLDQLSSISQAIEAHRRFIVSLTKKYQDNLTKSMEEKKEKKEEMVTIRDINSLYSFGEVDSFCHELLVSYLTVENHFMNQCIQKVLQANTQDSSIVNEVFLILKECCNRSRQSYNVDTICAFINLVDTLLNESLRTYFYNQANLKTVGNLDLCLNGLNNLELVCTYIPQLRQDIEIPCQKSFKTMPVQFQKIVSSLDTLNSTQRRLRTLLQNSLETLFNSVSTKIQQQLESISGYLEYEITQTQFNQNQLNVPIIQQFIQNLDLLFTPHKRLSETNLDLLMHSNARYVIEFFEQVILKKKFSKYGAKQLDKDYMALLGYFSSNSKRSMREKFERLQQISDLLNIDEVTDVVELVKDWEDSGSSQFSSSEILKIVSLRTDIKSKLPVLSKLLNK</sequence>
<evidence type="ECO:0000256" key="3">
    <source>
        <dbReference type="ARBA" id="ARBA00020975"/>
    </source>
</evidence>
<keyword evidence="7" id="KW-0472">Membrane</keyword>
<dbReference type="EMBL" id="GIBP01000931">
    <property type="protein sequence ID" value="NDV29900.1"/>
    <property type="molecule type" value="Transcribed_RNA"/>
</dbReference>
<dbReference type="Pfam" id="PF20663">
    <property type="entry name" value="COG4_N"/>
    <property type="match status" value="1"/>
</dbReference>
<evidence type="ECO:0000259" key="9">
    <source>
        <dbReference type="SMART" id="SM00762"/>
    </source>
</evidence>
<feature type="domain" description="COG4 transport protein middle alpha-helical bundle" evidence="9">
    <location>
        <begin position="133"/>
        <end position="450"/>
    </location>
</feature>
<evidence type="ECO:0000256" key="7">
    <source>
        <dbReference type="ARBA" id="ARBA00023136"/>
    </source>
</evidence>
<evidence type="ECO:0000256" key="1">
    <source>
        <dbReference type="ARBA" id="ARBA00004395"/>
    </source>
</evidence>
<keyword evidence="6" id="KW-0333">Golgi apparatus</keyword>
<dbReference type="PANTHER" id="PTHR24016:SF0">
    <property type="entry name" value="CONSERVED OLIGOMERIC GOLGI COMPLEX SUBUNIT 4"/>
    <property type="match status" value="1"/>
</dbReference>
<evidence type="ECO:0000256" key="5">
    <source>
        <dbReference type="ARBA" id="ARBA00022927"/>
    </source>
</evidence>
<evidence type="ECO:0000256" key="4">
    <source>
        <dbReference type="ARBA" id="ARBA00022448"/>
    </source>
</evidence>
<dbReference type="SMART" id="SM00762">
    <property type="entry name" value="Cog4"/>
    <property type="match status" value="1"/>
</dbReference>
<comment type="subcellular location">
    <subcellularLocation>
        <location evidence="1">Golgi apparatus membrane</location>
        <topology evidence="1">Peripheral membrane protein</topology>
    </subcellularLocation>
</comment>